<accession>A0A0D2E029</accession>
<dbReference type="PROSITE" id="PS50896">
    <property type="entry name" value="LISH"/>
    <property type="match status" value="1"/>
</dbReference>
<keyword evidence="3" id="KW-1185">Reference proteome</keyword>
<dbReference type="Proteomes" id="UP000053342">
    <property type="component" value="Unassembled WGS sequence"/>
</dbReference>
<dbReference type="OrthoDB" id="1932312at2759"/>
<organism evidence="2 3">
    <name type="scientific">Exophiala oligosperma</name>
    <dbReference type="NCBI Taxonomy" id="215243"/>
    <lineage>
        <taxon>Eukaryota</taxon>
        <taxon>Fungi</taxon>
        <taxon>Dikarya</taxon>
        <taxon>Ascomycota</taxon>
        <taxon>Pezizomycotina</taxon>
        <taxon>Eurotiomycetes</taxon>
        <taxon>Chaetothyriomycetidae</taxon>
        <taxon>Chaetothyriales</taxon>
        <taxon>Herpotrichiellaceae</taxon>
        <taxon>Exophiala</taxon>
    </lineage>
</organism>
<dbReference type="Gene3D" id="2.130.10.10">
    <property type="entry name" value="YVTN repeat-like/Quinoprotein amine dehydrogenase"/>
    <property type="match status" value="2"/>
</dbReference>
<evidence type="ECO:0000313" key="2">
    <source>
        <dbReference type="EMBL" id="KIW48150.1"/>
    </source>
</evidence>
<keyword evidence="1" id="KW-0853">WD repeat</keyword>
<evidence type="ECO:0000256" key="1">
    <source>
        <dbReference type="PROSITE-ProRule" id="PRU00221"/>
    </source>
</evidence>
<evidence type="ECO:0008006" key="4">
    <source>
        <dbReference type="Google" id="ProtNLM"/>
    </source>
</evidence>
<dbReference type="InterPro" id="IPR006594">
    <property type="entry name" value="LisH"/>
</dbReference>
<dbReference type="InterPro" id="IPR036322">
    <property type="entry name" value="WD40_repeat_dom_sf"/>
</dbReference>
<dbReference type="AlphaFoldDB" id="A0A0D2E029"/>
<evidence type="ECO:0000313" key="3">
    <source>
        <dbReference type="Proteomes" id="UP000053342"/>
    </source>
</evidence>
<dbReference type="HOGENOM" id="CLU_048446_0_0_1"/>
<dbReference type="SMART" id="SM00320">
    <property type="entry name" value="WD40"/>
    <property type="match status" value="3"/>
</dbReference>
<dbReference type="PROSITE" id="PS50082">
    <property type="entry name" value="WD_REPEATS_2"/>
    <property type="match status" value="1"/>
</dbReference>
<sequence>MARDQNVDINASIHSIFIAGTPRVFPILEMPATDSAAIVVARFLRANHYNETLKAFLAESGLPEEAAITKKGDWTIEKILEEKRQYDSSLEYEKKGDEQMTGWPLPAPSKATEPGFLMTSNVLCVSGDGNGEFEDDIIWATGADRSWSSMVSSPPFSLAQSISNAHGSPILSIRSMTKGFILSTSMSGQLMMHDRRGRLLDKCRDHLKYAVQVVSGRARNGKWIVATAGWDQKVHIYAPEQELAENFDVNEVDAIDDEPYIDGLLRDPIHTLSMPSNPESMVLVRHPDTGDLYLIVSRRDSTFLYYYCITPTSDEASSSRTSQATYSVQETGKQNLAPHANAWIAFSPACLAVCPTDPTLLAVATSHLPHMKVIIVRLLFPSSSHSLGSNFAAVSASSELVTPAAQARADLALQDREDAAIKLHVTTMAPQTPYSTPQVVWRPGGHGVFVNADDGVVRGIDTQSGKVVAMLKAHEVGSKVRTLYAGWEKGGKDEILVSGGFDKKIFIWRVKD</sequence>
<dbReference type="VEuPathDB" id="FungiDB:PV06_00768"/>
<proteinExistence type="predicted"/>
<reference evidence="2 3" key="1">
    <citation type="submission" date="2015-01" db="EMBL/GenBank/DDBJ databases">
        <title>The Genome Sequence of Exophiala oligosperma CBS72588.</title>
        <authorList>
            <consortium name="The Broad Institute Genomics Platform"/>
            <person name="Cuomo C."/>
            <person name="de Hoog S."/>
            <person name="Gorbushina A."/>
            <person name="Stielow B."/>
            <person name="Teixiera M."/>
            <person name="Abouelleil A."/>
            <person name="Chapman S.B."/>
            <person name="Priest M."/>
            <person name="Young S.K."/>
            <person name="Wortman J."/>
            <person name="Nusbaum C."/>
            <person name="Birren B."/>
        </authorList>
    </citation>
    <scope>NUCLEOTIDE SEQUENCE [LARGE SCALE GENOMIC DNA]</scope>
    <source>
        <strain evidence="2 3">CBS 72588</strain>
    </source>
</reference>
<dbReference type="RefSeq" id="XP_016268366.1">
    <property type="nucleotide sequence ID" value="XM_016401313.1"/>
</dbReference>
<dbReference type="InterPro" id="IPR001680">
    <property type="entry name" value="WD40_rpt"/>
</dbReference>
<protein>
    <recommendedName>
        <fullName evidence="4">LisH domain-containing protein</fullName>
    </recommendedName>
</protein>
<feature type="repeat" description="WD" evidence="1">
    <location>
        <begin position="496"/>
        <end position="512"/>
    </location>
</feature>
<dbReference type="GeneID" id="27352842"/>
<dbReference type="EMBL" id="KN847332">
    <property type="protein sequence ID" value="KIW48150.1"/>
    <property type="molecule type" value="Genomic_DNA"/>
</dbReference>
<dbReference type="SUPFAM" id="SSF50978">
    <property type="entry name" value="WD40 repeat-like"/>
    <property type="match status" value="1"/>
</dbReference>
<name>A0A0D2E029_9EURO</name>
<dbReference type="InterPro" id="IPR015943">
    <property type="entry name" value="WD40/YVTN_repeat-like_dom_sf"/>
</dbReference>
<dbReference type="STRING" id="215243.A0A0D2E029"/>
<gene>
    <name evidence="2" type="ORF">PV06_00768</name>
</gene>